<proteinExistence type="predicted"/>
<evidence type="ECO:0000313" key="2">
    <source>
        <dbReference type="Proteomes" id="UP001303386"/>
    </source>
</evidence>
<dbReference type="EMBL" id="JARELW010000001">
    <property type="protein sequence ID" value="MEA8797647.1"/>
    <property type="molecule type" value="Genomic_DNA"/>
</dbReference>
<name>A0AAW9LHZ6_KLEAE</name>
<dbReference type="AlphaFoldDB" id="A0AAW9LHZ6"/>
<accession>A0AAW9LHZ6</accession>
<gene>
    <name evidence="1" type="ORF">PZT46_00030</name>
</gene>
<dbReference type="RefSeq" id="WP_308953076.1">
    <property type="nucleotide sequence ID" value="NZ_JARELW010000001.1"/>
</dbReference>
<evidence type="ECO:0000313" key="1">
    <source>
        <dbReference type="EMBL" id="MEA8797647.1"/>
    </source>
</evidence>
<protein>
    <submittedName>
        <fullName evidence="1">Uncharacterized protein</fullName>
    </submittedName>
</protein>
<dbReference type="Proteomes" id="UP001303386">
    <property type="component" value="Unassembled WGS sequence"/>
</dbReference>
<sequence length="52" mass="5692">MVISQQDGMLALAMVIISYGLQPEDLEYAASQLAEYDAVIDANTEMNDVARN</sequence>
<comment type="caution">
    <text evidence="1">The sequence shown here is derived from an EMBL/GenBank/DDBJ whole genome shotgun (WGS) entry which is preliminary data.</text>
</comment>
<reference evidence="1" key="1">
    <citation type="journal article" date="2023" name="J. Hosp. Infect.">
        <title>Cross-contamination of carbapenem-resistant Gram-negative bacteria between patients and hospital environment in the first year of a newly built surgical ward.</title>
        <authorList>
            <person name="Boutin S."/>
            <person name="Scherrer M."/>
            <person name="Spath I."/>
            <person name="Kocer K."/>
            <person name="Heeg K."/>
            <person name="Nurjadi D."/>
        </authorList>
    </citation>
    <scope>NUCLEOTIDE SEQUENCE</scope>
    <source>
        <strain evidence="1">KE10384</strain>
    </source>
</reference>
<organism evidence="1 2">
    <name type="scientific">Klebsiella aerogenes</name>
    <name type="common">Enterobacter aerogenes</name>
    <dbReference type="NCBI Taxonomy" id="548"/>
    <lineage>
        <taxon>Bacteria</taxon>
        <taxon>Pseudomonadati</taxon>
        <taxon>Pseudomonadota</taxon>
        <taxon>Gammaproteobacteria</taxon>
        <taxon>Enterobacterales</taxon>
        <taxon>Enterobacteriaceae</taxon>
        <taxon>Klebsiella/Raoultella group</taxon>
        <taxon>Klebsiella</taxon>
    </lineage>
</organism>